<evidence type="ECO:0000256" key="6">
    <source>
        <dbReference type="PROSITE-ProRule" id="PRU00169"/>
    </source>
</evidence>
<accession>A0ABU9TAS1</accession>
<keyword evidence="5" id="KW-0418">Kinase</keyword>
<organism evidence="11 12">
    <name type="scientific">Ahrensia kielensis</name>
    <dbReference type="NCBI Taxonomy" id="76980"/>
    <lineage>
        <taxon>Bacteria</taxon>
        <taxon>Pseudomonadati</taxon>
        <taxon>Pseudomonadota</taxon>
        <taxon>Alphaproteobacteria</taxon>
        <taxon>Hyphomicrobiales</taxon>
        <taxon>Ahrensiaceae</taxon>
        <taxon>Ahrensia</taxon>
    </lineage>
</organism>
<dbReference type="EMBL" id="JBBMQO010000008">
    <property type="protein sequence ID" value="MEM5502761.1"/>
    <property type="molecule type" value="Genomic_DNA"/>
</dbReference>
<evidence type="ECO:0000256" key="3">
    <source>
        <dbReference type="ARBA" id="ARBA00022553"/>
    </source>
</evidence>
<dbReference type="PANTHER" id="PTHR43047:SF72">
    <property type="entry name" value="OSMOSENSING HISTIDINE PROTEIN KINASE SLN1"/>
    <property type="match status" value="1"/>
</dbReference>
<feature type="coiled-coil region" evidence="7">
    <location>
        <begin position="206"/>
        <end position="236"/>
    </location>
</feature>
<evidence type="ECO:0000256" key="5">
    <source>
        <dbReference type="ARBA" id="ARBA00022777"/>
    </source>
</evidence>
<keyword evidence="4" id="KW-0808">Transferase</keyword>
<dbReference type="CDD" id="cd16922">
    <property type="entry name" value="HATPase_EvgS-ArcB-TorS-like"/>
    <property type="match status" value="1"/>
</dbReference>
<feature type="domain" description="Response regulatory" evidence="10">
    <location>
        <begin position="507"/>
        <end position="620"/>
    </location>
</feature>
<feature type="transmembrane region" description="Helical" evidence="8">
    <location>
        <begin position="64"/>
        <end position="82"/>
    </location>
</feature>
<dbReference type="SUPFAM" id="SSF55874">
    <property type="entry name" value="ATPase domain of HSP90 chaperone/DNA topoisomerase II/histidine kinase"/>
    <property type="match status" value="1"/>
</dbReference>
<keyword evidence="3 6" id="KW-0597">Phosphoprotein</keyword>
<evidence type="ECO:0000256" key="4">
    <source>
        <dbReference type="ARBA" id="ARBA00022679"/>
    </source>
</evidence>
<dbReference type="InterPro" id="IPR001789">
    <property type="entry name" value="Sig_transdc_resp-reg_receiver"/>
</dbReference>
<keyword evidence="8" id="KW-0472">Membrane</keyword>
<dbReference type="SMART" id="SM00388">
    <property type="entry name" value="HisKA"/>
    <property type="match status" value="1"/>
</dbReference>
<dbReference type="SUPFAM" id="SSF47384">
    <property type="entry name" value="Homodimeric domain of signal transducing histidine kinase"/>
    <property type="match status" value="1"/>
</dbReference>
<comment type="caution">
    <text evidence="11">The sequence shown here is derived from an EMBL/GenBank/DDBJ whole genome shotgun (WGS) entry which is preliminary data.</text>
</comment>
<dbReference type="InterPro" id="IPR036890">
    <property type="entry name" value="HATPase_C_sf"/>
</dbReference>
<dbReference type="PROSITE" id="PS50109">
    <property type="entry name" value="HIS_KIN"/>
    <property type="match status" value="1"/>
</dbReference>
<dbReference type="Pfam" id="PF02518">
    <property type="entry name" value="HATPase_c"/>
    <property type="match status" value="1"/>
</dbReference>
<evidence type="ECO:0000259" key="9">
    <source>
        <dbReference type="PROSITE" id="PS50109"/>
    </source>
</evidence>
<dbReference type="InterPro" id="IPR011006">
    <property type="entry name" value="CheY-like_superfamily"/>
</dbReference>
<keyword evidence="7" id="KW-0175">Coiled coil</keyword>
<evidence type="ECO:0000256" key="2">
    <source>
        <dbReference type="ARBA" id="ARBA00012438"/>
    </source>
</evidence>
<name>A0ABU9TAS1_9HYPH</name>
<dbReference type="InterPro" id="IPR005467">
    <property type="entry name" value="His_kinase_dom"/>
</dbReference>
<dbReference type="Gene3D" id="3.40.50.2300">
    <property type="match status" value="1"/>
</dbReference>
<feature type="modified residue" description="4-aspartylphosphate" evidence="6">
    <location>
        <position position="556"/>
    </location>
</feature>
<sequence>MTNLMNYFANLADRLVPDEMRSDINELKRVRMFIISHLLGPFLGFPIFLFLFVNDPAPWPHVHIPTAALAMFWAFIIALKLFPNWYSALALASTVNLNFIILFTAYQYGGASSPFLMWFLLTPLLAFFYLGSGIKTSVATLLQIFGGVGVFYTVYLLDGSFPQHIPLEDMVGVTMLSLICASMYIFFMSSYYASVVDSQSGLLREIARHQATLDDLKFAKEEAERANSAKSDFLAKMSHELRTPLNAVLGYSEILLEDAELDGNGEQIADLQKISAAGKHLLAMVNDILDISKIEAGKTELYIEDVDIDQMINEIEMTARPLAAKNTNTFVIEKAEQLGAAKIDLTKTRQAIFNLLSNASKFCQNGKIVLTATKDFTGEVPMLKIAVSDTGVGITEESLATLFENFSQANAAVNAKFGGTGLGLSLSRNLCRLMGGDITATSTIGEGSVFTITVPLEVADNAITDEIENENHTQVDEALMNAASDLRAFQEGDAGLSSSTTTHSAPRVLVIDDDKGYLNLVDRILRKEGYSPVLSDQPTSAMQLARAVKPQLIMLDVLMPEIDGWAVVEVLKSSPDTASIPLLMVSVIDGPQTGSSNLVDAFIPKPIDSKQLIKSINSLLKRDAA</sequence>
<dbReference type="InterPro" id="IPR036097">
    <property type="entry name" value="HisK_dim/P_sf"/>
</dbReference>
<keyword evidence="11" id="KW-0547">Nucleotide-binding</keyword>
<dbReference type="InterPro" id="IPR003594">
    <property type="entry name" value="HATPase_dom"/>
</dbReference>
<feature type="domain" description="Histidine kinase" evidence="9">
    <location>
        <begin position="236"/>
        <end position="458"/>
    </location>
</feature>
<dbReference type="InterPro" id="IPR004358">
    <property type="entry name" value="Sig_transdc_His_kin-like_C"/>
</dbReference>
<feature type="transmembrane region" description="Helical" evidence="8">
    <location>
        <begin position="89"/>
        <end position="109"/>
    </location>
</feature>
<keyword evidence="8" id="KW-1133">Transmembrane helix</keyword>
<dbReference type="SMART" id="SM00448">
    <property type="entry name" value="REC"/>
    <property type="match status" value="1"/>
</dbReference>
<evidence type="ECO:0000256" key="1">
    <source>
        <dbReference type="ARBA" id="ARBA00000085"/>
    </source>
</evidence>
<keyword evidence="11" id="KW-0067">ATP-binding</keyword>
<gene>
    <name evidence="11" type="ORF">WNY59_14305</name>
</gene>
<dbReference type="Pfam" id="PF00512">
    <property type="entry name" value="HisKA"/>
    <property type="match status" value="1"/>
</dbReference>
<evidence type="ECO:0000256" key="8">
    <source>
        <dbReference type="SAM" id="Phobius"/>
    </source>
</evidence>
<dbReference type="SMART" id="SM00387">
    <property type="entry name" value="HATPase_c"/>
    <property type="match status" value="1"/>
</dbReference>
<dbReference type="PANTHER" id="PTHR43047">
    <property type="entry name" value="TWO-COMPONENT HISTIDINE PROTEIN KINASE"/>
    <property type="match status" value="1"/>
</dbReference>
<evidence type="ECO:0000259" key="10">
    <source>
        <dbReference type="PROSITE" id="PS50110"/>
    </source>
</evidence>
<dbReference type="Gene3D" id="1.10.287.130">
    <property type="match status" value="1"/>
</dbReference>
<evidence type="ECO:0000313" key="11">
    <source>
        <dbReference type="EMBL" id="MEM5502761.1"/>
    </source>
</evidence>
<keyword evidence="12" id="KW-1185">Reference proteome</keyword>
<dbReference type="CDD" id="cd00082">
    <property type="entry name" value="HisKA"/>
    <property type="match status" value="1"/>
</dbReference>
<comment type="catalytic activity">
    <reaction evidence="1">
        <text>ATP + protein L-histidine = ADP + protein N-phospho-L-histidine.</text>
        <dbReference type="EC" id="2.7.13.3"/>
    </reaction>
</comment>
<dbReference type="Proteomes" id="UP001477870">
    <property type="component" value="Unassembled WGS sequence"/>
</dbReference>
<dbReference type="InterPro" id="IPR003661">
    <property type="entry name" value="HisK_dim/P_dom"/>
</dbReference>
<dbReference type="GO" id="GO:0005524">
    <property type="term" value="F:ATP binding"/>
    <property type="evidence" value="ECO:0007669"/>
    <property type="project" value="UniProtKB-KW"/>
</dbReference>
<dbReference type="Gene3D" id="3.30.565.10">
    <property type="entry name" value="Histidine kinase-like ATPase, C-terminal domain"/>
    <property type="match status" value="1"/>
</dbReference>
<evidence type="ECO:0000313" key="12">
    <source>
        <dbReference type="Proteomes" id="UP001477870"/>
    </source>
</evidence>
<dbReference type="PROSITE" id="PS50110">
    <property type="entry name" value="RESPONSE_REGULATORY"/>
    <property type="match status" value="1"/>
</dbReference>
<protein>
    <recommendedName>
        <fullName evidence="2">histidine kinase</fullName>
        <ecNumber evidence="2">2.7.13.3</ecNumber>
    </recommendedName>
</protein>
<dbReference type="PRINTS" id="PR00344">
    <property type="entry name" value="BCTRLSENSOR"/>
</dbReference>
<feature type="transmembrane region" description="Helical" evidence="8">
    <location>
        <begin position="115"/>
        <end position="131"/>
    </location>
</feature>
<evidence type="ECO:0000256" key="7">
    <source>
        <dbReference type="SAM" id="Coils"/>
    </source>
</evidence>
<dbReference type="EC" id="2.7.13.3" evidence="2"/>
<proteinExistence type="predicted"/>
<feature type="transmembrane region" description="Helical" evidence="8">
    <location>
        <begin position="175"/>
        <end position="194"/>
    </location>
</feature>
<dbReference type="SUPFAM" id="SSF52172">
    <property type="entry name" value="CheY-like"/>
    <property type="match status" value="1"/>
</dbReference>
<dbReference type="Pfam" id="PF00072">
    <property type="entry name" value="Response_reg"/>
    <property type="match status" value="1"/>
</dbReference>
<feature type="transmembrane region" description="Helical" evidence="8">
    <location>
        <begin position="138"/>
        <end position="155"/>
    </location>
</feature>
<keyword evidence="8" id="KW-0812">Transmembrane</keyword>
<feature type="transmembrane region" description="Helical" evidence="8">
    <location>
        <begin position="30"/>
        <end position="52"/>
    </location>
</feature>
<dbReference type="RefSeq" id="WP_342849000.1">
    <property type="nucleotide sequence ID" value="NZ_JBBMQO010000008.1"/>
</dbReference>
<reference evidence="11 12" key="1">
    <citation type="submission" date="2024-03" db="EMBL/GenBank/DDBJ databases">
        <title>Community enrichment and isolation of bacterial strains for fucoidan degradation.</title>
        <authorList>
            <person name="Sichert A."/>
        </authorList>
    </citation>
    <scope>NUCLEOTIDE SEQUENCE [LARGE SCALE GENOMIC DNA]</scope>
    <source>
        <strain evidence="11 12">AS62</strain>
    </source>
</reference>